<protein>
    <recommendedName>
        <fullName evidence="3">AIG1-type G domain-containing protein</fullName>
    </recommendedName>
</protein>
<dbReference type="InterPro" id="IPR027417">
    <property type="entry name" value="P-loop_NTPase"/>
</dbReference>
<evidence type="ECO:0000259" key="3">
    <source>
        <dbReference type="Pfam" id="PF04548"/>
    </source>
</evidence>
<evidence type="ECO:0000313" key="4">
    <source>
        <dbReference type="EMBL" id="KAK7695012.1"/>
    </source>
</evidence>
<keyword evidence="5" id="KW-1185">Reference proteome</keyword>
<feature type="compositionally biased region" description="Basic and acidic residues" evidence="2">
    <location>
        <begin position="321"/>
        <end position="358"/>
    </location>
</feature>
<dbReference type="Proteomes" id="UP001385951">
    <property type="component" value="Unassembled WGS sequence"/>
</dbReference>
<accession>A0AAW0GST6</accession>
<proteinExistence type="predicted"/>
<name>A0AAW0GST6_9APHY</name>
<feature type="domain" description="AIG1-type G" evidence="3">
    <location>
        <begin position="15"/>
        <end position="140"/>
    </location>
</feature>
<dbReference type="AlphaFoldDB" id="A0AAW0GST6"/>
<dbReference type="Gene3D" id="3.40.50.300">
    <property type="entry name" value="P-loop containing nucleotide triphosphate hydrolases"/>
    <property type="match status" value="1"/>
</dbReference>
<evidence type="ECO:0000256" key="1">
    <source>
        <dbReference type="ARBA" id="ARBA00022741"/>
    </source>
</evidence>
<dbReference type="GO" id="GO:0005525">
    <property type="term" value="F:GTP binding"/>
    <property type="evidence" value="ECO:0007669"/>
    <property type="project" value="InterPro"/>
</dbReference>
<dbReference type="CDD" id="cd00882">
    <property type="entry name" value="Ras_like_GTPase"/>
    <property type="match status" value="1"/>
</dbReference>
<evidence type="ECO:0000256" key="2">
    <source>
        <dbReference type="SAM" id="MobiDB-lite"/>
    </source>
</evidence>
<dbReference type="Pfam" id="PF04548">
    <property type="entry name" value="AIG1"/>
    <property type="match status" value="1"/>
</dbReference>
<dbReference type="InterPro" id="IPR006703">
    <property type="entry name" value="G_AIG1"/>
</dbReference>
<feature type="region of interest" description="Disordered" evidence="2">
    <location>
        <begin position="321"/>
        <end position="364"/>
    </location>
</feature>
<dbReference type="EMBL" id="JASBNA010000002">
    <property type="protein sequence ID" value="KAK7695012.1"/>
    <property type="molecule type" value="Genomic_DNA"/>
</dbReference>
<evidence type="ECO:0000313" key="5">
    <source>
        <dbReference type="Proteomes" id="UP001385951"/>
    </source>
</evidence>
<keyword evidence="1" id="KW-0547">Nucleotide-binding</keyword>
<dbReference type="SUPFAM" id="SSF52540">
    <property type="entry name" value="P-loop containing nucleoside triphosphate hydrolases"/>
    <property type="match status" value="1"/>
</dbReference>
<reference evidence="4 5" key="1">
    <citation type="submission" date="2022-09" db="EMBL/GenBank/DDBJ databases">
        <authorList>
            <person name="Palmer J.M."/>
        </authorList>
    </citation>
    <scope>NUCLEOTIDE SEQUENCE [LARGE SCALE GENOMIC DNA]</scope>
    <source>
        <strain evidence="4 5">DSM 7382</strain>
    </source>
</reference>
<sequence>MSDSRNQEKPVLIGVMGGTGTGKSTFVNLASGSNLQVGFNLESCTSETQLSQPFVVDGRTVVLIDTPGFDDTFKTEADVLHSIADFLAAMYQNEQKLSGVIFLHRISDNRIGGLARKNFRLFRSICGDDALKHTIIATTMWGEVSAELGERRESELSTKDQYFKPAFDEGAKLVRHDNTLESAHGIVRQVLEYQPVGLSVQREMVDQHTTLGGTTAGQYLTVHLETVIQGQRDELRNVKAELEALRAKHTKQQESIGEMRAEIQSLRSKLEVYEAQHAKLGREGDRTVPRSDMIPTLLNLASQKVQQEKERYERVLLQQERERQKTEWRQKKQQEEERLRERQELEARQQSENARKDGSMCVVQ</sequence>
<gene>
    <name evidence="4" type="ORF">QCA50_002200</name>
</gene>
<organism evidence="4 5">
    <name type="scientific">Cerrena zonata</name>
    <dbReference type="NCBI Taxonomy" id="2478898"/>
    <lineage>
        <taxon>Eukaryota</taxon>
        <taxon>Fungi</taxon>
        <taxon>Dikarya</taxon>
        <taxon>Basidiomycota</taxon>
        <taxon>Agaricomycotina</taxon>
        <taxon>Agaricomycetes</taxon>
        <taxon>Polyporales</taxon>
        <taxon>Cerrenaceae</taxon>
        <taxon>Cerrena</taxon>
    </lineage>
</organism>
<comment type="caution">
    <text evidence="4">The sequence shown here is derived from an EMBL/GenBank/DDBJ whole genome shotgun (WGS) entry which is preliminary data.</text>
</comment>